<dbReference type="Gene3D" id="3.40.30.10">
    <property type="entry name" value="Glutaredoxin"/>
    <property type="match status" value="1"/>
</dbReference>
<dbReference type="FunFam" id="3.40.30.10:FF:000058">
    <property type="entry name" value="Glutathione S-transferase, omega"/>
    <property type="match status" value="1"/>
</dbReference>
<dbReference type="PANTHER" id="PTHR32419">
    <property type="entry name" value="GLUTATHIONYL-HYDROQUINONE REDUCTASE"/>
    <property type="match status" value="1"/>
</dbReference>
<evidence type="ECO:0000256" key="3">
    <source>
        <dbReference type="PIRSR" id="PIRSR015753-3"/>
    </source>
</evidence>
<dbReference type="InterPro" id="IPR036249">
    <property type="entry name" value="Thioredoxin-like_sf"/>
</dbReference>
<accession>A0AAC9XNG6</accession>
<dbReference type="InterPro" id="IPR010987">
    <property type="entry name" value="Glutathione-S-Trfase_C-like"/>
</dbReference>
<dbReference type="Proteomes" id="UP000198233">
    <property type="component" value="Chromosome"/>
</dbReference>
<dbReference type="SFLD" id="SFLDS00019">
    <property type="entry name" value="Glutathione_Transferase_(cytos"/>
    <property type="match status" value="1"/>
</dbReference>
<proteinExistence type="predicted"/>
<dbReference type="InterPro" id="IPR016639">
    <property type="entry name" value="GST_Omega/GSH"/>
</dbReference>
<dbReference type="Pfam" id="PF13409">
    <property type="entry name" value="GST_N_2"/>
    <property type="match status" value="1"/>
</dbReference>
<dbReference type="PROSITE" id="PS50405">
    <property type="entry name" value="GST_CTER"/>
    <property type="match status" value="1"/>
</dbReference>
<organism evidence="5 6">
    <name type="scientific">Shewanella marisflavi</name>
    <dbReference type="NCBI Taxonomy" id="260364"/>
    <lineage>
        <taxon>Bacteria</taxon>
        <taxon>Pseudomonadati</taxon>
        <taxon>Pseudomonadota</taxon>
        <taxon>Gammaproteobacteria</taxon>
        <taxon>Alteromonadales</taxon>
        <taxon>Shewanellaceae</taxon>
        <taxon>Shewanella</taxon>
    </lineage>
</organism>
<reference evidence="5 6" key="1">
    <citation type="submission" date="2017-06" db="EMBL/GenBank/DDBJ databases">
        <title>Complete genome sequence of Shewanella marisflavi EP1 associated with anaerobic 2,4-dinitrotoluene reduction and salt tolerance.</title>
        <authorList>
            <person name="Huang J."/>
        </authorList>
    </citation>
    <scope>NUCLEOTIDE SEQUENCE [LARGE SCALE GENOMIC DNA]</scope>
    <source>
        <strain evidence="5 6">EP1</strain>
    </source>
</reference>
<feature type="site" description="Lowers pKa of active site Cys" evidence="3">
    <location>
        <position position="302"/>
    </location>
</feature>
<dbReference type="SUPFAM" id="SSF52833">
    <property type="entry name" value="Thioredoxin-like"/>
    <property type="match status" value="1"/>
</dbReference>
<dbReference type="RefSeq" id="WP_088904525.1">
    <property type="nucleotide sequence ID" value="NZ_CP022272.1"/>
</dbReference>
<feature type="binding site" evidence="2">
    <location>
        <position position="94"/>
    </location>
    <ligand>
        <name>glutathione</name>
        <dbReference type="ChEBI" id="CHEBI:57925"/>
    </ligand>
</feature>
<dbReference type="InterPro" id="IPR040079">
    <property type="entry name" value="Glutathione_S-Trfase"/>
</dbReference>
<feature type="site" description="Lowers pKa of active site Cys" evidence="3">
    <location>
        <position position="259"/>
    </location>
</feature>
<dbReference type="CDD" id="cd03190">
    <property type="entry name" value="GST_C_Omega_like"/>
    <property type="match status" value="1"/>
</dbReference>
<feature type="binding site" evidence="2">
    <location>
        <begin position="154"/>
        <end position="155"/>
    </location>
    <ligand>
        <name>glutathione</name>
        <dbReference type="ChEBI" id="CHEBI:57925"/>
    </ligand>
</feature>
<evidence type="ECO:0000256" key="2">
    <source>
        <dbReference type="PIRSR" id="PIRSR015753-2"/>
    </source>
</evidence>
<dbReference type="GO" id="GO:0004364">
    <property type="term" value="F:glutathione transferase activity"/>
    <property type="evidence" value="ECO:0007669"/>
    <property type="project" value="InterPro"/>
</dbReference>
<dbReference type="InterPro" id="IPR004045">
    <property type="entry name" value="Glutathione_S-Trfase_N"/>
</dbReference>
<dbReference type="GO" id="GO:0005737">
    <property type="term" value="C:cytoplasm"/>
    <property type="evidence" value="ECO:0007669"/>
    <property type="project" value="TreeGrafter"/>
</dbReference>
<evidence type="ECO:0000256" key="1">
    <source>
        <dbReference type="PIRSR" id="PIRSR015753-1"/>
    </source>
</evidence>
<evidence type="ECO:0000259" key="4">
    <source>
        <dbReference type="PROSITE" id="PS50405"/>
    </source>
</evidence>
<name>A0AAC9XNG6_9GAMM</name>
<dbReference type="PIRSF" id="PIRSF015753">
    <property type="entry name" value="GST"/>
    <property type="match status" value="1"/>
</dbReference>
<dbReference type="Gene3D" id="1.20.1050.10">
    <property type="match status" value="1"/>
</dbReference>
<dbReference type="PANTHER" id="PTHR32419:SF6">
    <property type="entry name" value="GLUTATHIONE S-TRANSFERASE OMEGA-LIKE 1-RELATED"/>
    <property type="match status" value="1"/>
</dbReference>
<feature type="active site" description="Proton donor/acceptor" evidence="1">
    <location>
        <position position="201"/>
    </location>
</feature>
<dbReference type="SFLD" id="SFLDG01206">
    <property type="entry name" value="Xi.1"/>
    <property type="match status" value="1"/>
</dbReference>
<dbReference type="EMBL" id="CP022272">
    <property type="protein sequence ID" value="ASJ96639.1"/>
    <property type="molecule type" value="Genomic_DNA"/>
</dbReference>
<dbReference type="Pfam" id="PF13410">
    <property type="entry name" value="GST_C_2"/>
    <property type="match status" value="1"/>
</dbReference>
<protein>
    <submittedName>
        <fullName evidence="5">Glutathione-dependent reductase</fullName>
    </submittedName>
</protein>
<feature type="active site" description="Nucleophile" evidence="1">
    <location>
        <position position="61"/>
    </location>
</feature>
<feature type="domain" description="GST C-terminal" evidence="4">
    <location>
        <begin position="178"/>
        <end position="305"/>
    </location>
</feature>
<evidence type="ECO:0000313" key="5">
    <source>
        <dbReference type="EMBL" id="ASJ96639.1"/>
    </source>
</evidence>
<gene>
    <name evidence="5" type="ORF">CFF01_08570</name>
</gene>
<dbReference type="InterPro" id="IPR036282">
    <property type="entry name" value="Glutathione-S-Trfase_C_sf"/>
</dbReference>
<dbReference type="SFLD" id="SFLDG01148">
    <property type="entry name" value="Xi_(cytGST)"/>
    <property type="match status" value="1"/>
</dbReference>
<feature type="binding site" evidence="2">
    <location>
        <begin position="136"/>
        <end position="139"/>
    </location>
    <ligand>
        <name>glutathione</name>
        <dbReference type="ChEBI" id="CHEBI:57925"/>
    </ligand>
</feature>
<dbReference type="KEGG" id="smav:CFF01_08570"/>
<dbReference type="InterPro" id="IPR047047">
    <property type="entry name" value="GST_Omega-like_C"/>
</dbReference>
<dbReference type="SUPFAM" id="SSF47616">
    <property type="entry name" value="GST C-terminal domain-like"/>
    <property type="match status" value="1"/>
</dbReference>
<evidence type="ECO:0000313" key="6">
    <source>
        <dbReference type="Proteomes" id="UP000198233"/>
    </source>
</evidence>
<sequence length="334" mass="38836">MGLLQEGQWVDKWYDTDKTKGEFVREDSAFRRWVKAPTPQDPEPEFKAESGRYHLYVSLACPWAHRTLIFRELKSLQAHIGVTVVEPHMLQNGWEFSGPNQSEQAHHIEGSEIDRLNGKDYLYQIYQLAKPDYSGRVTVPVLWDKQRQTIVSNESAEIIRMFNSAFNEITGNHLDFYPEPLRQEIDELNDWIYDKINNGVYRAGFATTQAAYQQAFDELFKALDKLETRLSTQRYLTGERLTEADWRLFTTLVRFDAVYVGHFKTNRNRISDMPALQDYLKALYQHEGVAKTVNFEHIKQHYYYSHGQINPTRIVPVGPELALDTPHSRGDSAS</sequence>
<dbReference type="AlphaFoldDB" id="A0AAC9XNG6"/>